<dbReference type="PANTHER" id="PTHR43459:SF1">
    <property type="entry name" value="EG:BACN32G11.4 PROTEIN"/>
    <property type="match status" value="1"/>
</dbReference>
<organism evidence="3 4">
    <name type="scientific">Georgfuchsia toluolica</name>
    <dbReference type="NCBI Taxonomy" id="424218"/>
    <lineage>
        <taxon>Bacteria</taxon>
        <taxon>Pseudomonadati</taxon>
        <taxon>Pseudomonadota</taxon>
        <taxon>Betaproteobacteria</taxon>
        <taxon>Nitrosomonadales</taxon>
        <taxon>Sterolibacteriaceae</taxon>
        <taxon>Georgfuchsia</taxon>
    </lineage>
</organism>
<dbReference type="GO" id="GO:0004300">
    <property type="term" value="F:enoyl-CoA hydratase activity"/>
    <property type="evidence" value="ECO:0007669"/>
    <property type="project" value="UniProtKB-EC"/>
</dbReference>
<keyword evidence="3" id="KW-0456">Lyase</keyword>
<evidence type="ECO:0000313" key="3">
    <source>
        <dbReference type="EMBL" id="CAG4884793.1"/>
    </source>
</evidence>
<dbReference type="PANTHER" id="PTHR43459">
    <property type="entry name" value="ENOYL-COA HYDRATASE"/>
    <property type="match status" value="1"/>
</dbReference>
<dbReference type="InterPro" id="IPR001753">
    <property type="entry name" value="Enoyl-CoA_hydra/iso"/>
</dbReference>
<protein>
    <submittedName>
        <fullName evidence="3">Enoyl-CoA hydratase</fullName>
        <ecNumber evidence="3">4.2.1.17</ecNumber>
    </submittedName>
</protein>
<evidence type="ECO:0000313" key="4">
    <source>
        <dbReference type="Proteomes" id="UP000742786"/>
    </source>
</evidence>
<dbReference type="EMBL" id="CAJQUM010000001">
    <property type="protein sequence ID" value="CAG4884793.1"/>
    <property type="molecule type" value="Genomic_DNA"/>
</dbReference>
<reference evidence="3" key="1">
    <citation type="submission" date="2021-04" db="EMBL/GenBank/DDBJ databases">
        <authorList>
            <person name="Hornung B."/>
        </authorList>
    </citation>
    <scope>NUCLEOTIDE SEQUENCE</scope>
    <source>
        <strain evidence="3">G5G6</strain>
    </source>
</reference>
<dbReference type="Gene3D" id="3.90.226.10">
    <property type="entry name" value="2-enoyl-CoA Hydratase, Chain A, domain 1"/>
    <property type="match status" value="1"/>
</dbReference>
<dbReference type="Proteomes" id="UP000742786">
    <property type="component" value="Unassembled WGS sequence"/>
</dbReference>
<dbReference type="InterPro" id="IPR018376">
    <property type="entry name" value="Enoyl-CoA_hyd/isom_CS"/>
</dbReference>
<dbReference type="CDD" id="cd06558">
    <property type="entry name" value="crotonase-like"/>
    <property type="match status" value="1"/>
</dbReference>
<dbReference type="SUPFAM" id="SSF52096">
    <property type="entry name" value="ClpP/crotonase"/>
    <property type="match status" value="1"/>
</dbReference>
<comment type="similarity">
    <text evidence="1 2">Belongs to the enoyl-CoA hydratase/isomerase family.</text>
</comment>
<dbReference type="InterPro" id="IPR029045">
    <property type="entry name" value="ClpP/crotonase-like_dom_sf"/>
</dbReference>
<evidence type="ECO:0000256" key="1">
    <source>
        <dbReference type="ARBA" id="ARBA00005254"/>
    </source>
</evidence>
<gene>
    <name evidence="3" type="ORF">GTOL_12676</name>
</gene>
<dbReference type="InterPro" id="IPR014748">
    <property type="entry name" value="Enoyl-CoA_hydra_C"/>
</dbReference>
<sequence>MKGLRVILLSGQGKAFMAGGDLAAFHADLTAAPATAASLIKHLHAGLVIMTELPQPVIARLHGSVAGAGVSIALACDLAIAADNARFALAYSRIGASLDAGGSWSLPRIVGLRKAMELSLFSDPLDADEAHRLGLVNRVVPSAMLVAETDAWIRRLASGPTGCYGRIKRLLRASYANHLVQQLDAEQAAFCECAASNDFAEGLNAFFEKRPANFQGY</sequence>
<accession>A0A916J6B0</accession>
<dbReference type="EC" id="4.2.1.17" evidence="3"/>
<dbReference type="Gene3D" id="1.10.12.10">
    <property type="entry name" value="Lyase 2-enoyl-coa Hydratase, Chain A, domain 2"/>
    <property type="match status" value="1"/>
</dbReference>
<evidence type="ECO:0000256" key="2">
    <source>
        <dbReference type="RuleBase" id="RU003707"/>
    </source>
</evidence>
<comment type="caution">
    <text evidence="3">The sequence shown here is derived from an EMBL/GenBank/DDBJ whole genome shotgun (WGS) entry which is preliminary data.</text>
</comment>
<dbReference type="PROSITE" id="PS00166">
    <property type="entry name" value="ENOYL_COA_HYDRATASE"/>
    <property type="match status" value="1"/>
</dbReference>
<name>A0A916J6B0_9PROT</name>
<dbReference type="Pfam" id="PF00378">
    <property type="entry name" value="ECH_1"/>
    <property type="match status" value="1"/>
</dbReference>
<keyword evidence="4" id="KW-1185">Reference proteome</keyword>
<proteinExistence type="inferred from homology"/>
<dbReference type="AlphaFoldDB" id="A0A916J6B0"/>